<dbReference type="Proteomes" id="UP000321907">
    <property type="component" value="Unassembled WGS sequence"/>
</dbReference>
<sequence length="227" mass="25306">MRLITMLVTAVLLATCVHDTEDYNLFITESGTSLTYYIGCWEGASPKGYEDPWDRIRENFYGESECVRGGKFHDDPWERINEGFSGDGLTTGKGTDYYFMRERVTKMLFVVVSEEVAEEEDFWGENGTLFMVEGNEGVELTLVEVRGEIGRFAGSSGQSVFGVGIPEDWEPGLLVRGKAYLLDTKEMLPLVGAVIWTLKRPHPGPSFRGMGGLTRGIGETLNAIDYD</sequence>
<evidence type="ECO:0000313" key="1">
    <source>
        <dbReference type="EMBL" id="TXF89309.1"/>
    </source>
</evidence>
<proteinExistence type="predicted"/>
<gene>
    <name evidence="1" type="ORF">FUA23_11225</name>
</gene>
<evidence type="ECO:0000313" key="2">
    <source>
        <dbReference type="Proteomes" id="UP000321907"/>
    </source>
</evidence>
<dbReference type="AlphaFoldDB" id="A0A5C7FUY2"/>
<dbReference type="EMBL" id="VOXD01000015">
    <property type="protein sequence ID" value="TXF89309.1"/>
    <property type="molecule type" value="Genomic_DNA"/>
</dbReference>
<name>A0A5C7FUY2_9BACT</name>
<dbReference type="OrthoDB" id="1494300at2"/>
<organism evidence="1 2">
    <name type="scientific">Neolewinella aurantiaca</name>
    <dbReference type="NCBI Taxonomy" id="2602767"/>
    <lineage>
        <taxon>Bacteria</taxon>
        <taxon>Pseudomonadati</taxon>
        <taxon>Bacteroidota</taxon>
        <taxon>Saprospiria</taxon>
        <taxon>Saprospirales</taxon>
        <taxon>Lewinellaceae</taxon>
        <taxon>Neolewinella</taxon>
    </lineage>
</organism>
<reference evidence="1 2" key="1">
    <citation type="submission" date="2019-08" db="EMBL/GenBank/DDBJ databases">
        <title>Lewinella sp. strain SSH13 Genome sequencing and assembly.</title>
        <authorList>
            <person name="Kim I."/>
        </authorList>
    </citation>
    <scope>NUCLEOTIDE SEQUENCE [LARGE SCALE GENOMIC DNA]</scope>
    <source>
        <strain evidence="1 2">SSH13</strain>
    </source>
</reference>
<accession>A0A5C7FUY2</accession>
<comment type="caution">
    <text evidence="1">The sequence shown here is derived from an EMBL/GenBank/DDBJ whole genome shotgun (WGS) entry which is preliminary data.</text>
</comment>
<keyword evidence="2" id="KW-1185">Reference proteome</keyword>
<protein>
    <submittedName>
        <fullName evidence="1">Uncharacterized protein</fullName>
    </submittedName>
</protein>
<dbReference type="RefSeq" id="WP_147930835.1">
    <property type="nucleotide sequence ID" value="NZ_VOXD01000015.1"/>
</dbReference>